<gene>
    <name evidence="2" type="ORF">RJT34_01196</name>
</gene>
<evidence type="ECO:0000313" key="2">
    <source>
        <dbReference type="EMBL" id="KAK7317186.1"/>
    </source>
</evidence>
<protein>
    <recommendedName>
        <fullName evidence="1">2-oxoacid dehydrogenase acyltransferase catalytic domain-containing protein</fullName>
    </recommendedName>
</protein>
<proteinExistence type="predicted"/>
<keyword evidence="3" id="KW-1185">Reference proteome</keyword>
<dbReference type="InterPro" id="IPR001078">
    <property type="entry name" value="2-oxoacid_DH_actylTfrase"/>
</dbReference>
<dbReference type="Pfam" id="PF00198">
    <property type="entry name" value="2-oxoacid_dh"/>
    <property type="match status" value="1"/>
</dbReference>
<dbReference type="GO" id="GO:0009941">
    <property type="term" value="C:chloroplast envelope"/>
    <property type="evidence" value="ECO:0007669"/>
    <property type="project" value="TreeGrafter"/>
</dbReference>
<feature type="domain" description="2-oxoacid dehydrogenase acyltransferase catalytic" evidence="1">
    <location>
        <begin position="112"/>
        <end position="268"/>
    </location>
</feature>
<accession>A0AAN9KIR1</accession>
<sequence>MQSQSEYAYVMISDNLDLNNLTFYDLGLIREVPDVSIGADLNALSGYMQLVVHHIAIERSLVLCLQDSCARPVNLIPVQPVTFTAAGNIAPSSALVLQKSEAVGAMELGSVFPFTTIQSAVSRNMLESLAVPTFRVGYIITTDALYKKMKLKGVTMTTLLAKATAHALVKHLIMNSSCRDGNSFTYNNNINIAVTMATDDGLITLVLQDTDKVDVYSLSRKWKELVNKAHEYNIGIFTLFNLEMSCVDRFDAILPLGTGAISSFFSYDDVRACEIIVKNQEFIEMKRLMVQLVVEVEEEEE</sequence>
<dbReference type="Gene3D" id="3.30.559.10">
    <property type="entry name" value="Chloramphenicol acetyltransferase-like domain"/>
    <property type="match status" value="1"/>
</dbReference>
<dbReference type="EMBL" id="JAYKXN010000001">
    <property type="protein sequence ID" value="KAK7317186.1"/>
    <property type="molecule type" value="Genomic_DNA"/>
</dbReference>
<comment type="caution">
    <text evidence="2">The sequence shown here is derived from an EMBL/GenBank/DDBJ whole genome shotgun (WGS) entry which is preliminary data.</text>
</comment>
<dbReference type="InterPro" id="IPR023213">
    <property type="entry name" value="CAT-like_dom_sf"/>
</dbReference>
<dbReference type="PANTHER" id="PTHR23151">
    <property type="entry name" value="DIHYDROLIPOAMIDE ACETYL/SUCCINYL-TRANSFERASE-RELATED"/>
    <property type="match status" value="1"/>
</dbReference>
<dbReference type="GO" id="GO:0009534">
    <property type="term" value="C:chloroplast thylakoid"/>
    <property type="evidence" value="ECO:0007669"/>
    <property type="project" value="TreeGrafter"/>
</dbReference>
<dbReference type="PANTHER" id="PTHR23151:SF75">
    <property type="entry name" value="DIHYDROLIPOYLLYSINE-RESIDUE ACETYLTRANSFERASE COMPONENT 5 OF PYRUVATE DEHYDROGENASE COMPLEX, CHLOROPLASTIC"/>
    <property type="match status" value="1"/>
</dbReference>
<evidence type="ECO:0000313" key="3">
    <source>
        <dbReference type="Proteomes" id="UP001359559"/>
    </source>
</evidence>
<name>A0AAN9KIR1_CLITE</name>
<dbReference type="AlphaFoldDB" id="A0AAN9KIR1"/>
<dbReference type="Proteomes" id="UP001359559">
    <property type="component" value="Unassembled WGS sequence"/>
</dbReference>
<organism evidence="2 3">
    <name type="scientific">Clitoria ternatea</name>
    <name type="common">Butterfly pea</name>
    <dbReference type="NCBI Taxonomy" id="43366"/>
    <lineage>
        <taxon>Eukaryota</taxon>
        <taxon>Viridiplantae</taxon>
        <taxon>Streptophyta</taxon>
        <taxon>Embryophyta</taxon>
        <taxon>Tracheophyta</taxon>
        <taxon>Spermatophyta</taxon>
        <taxon>Magnoliopsida</taxon>
        <taxon>eudicotyledons</taxon>
        <taxon>Gunneridae</taxon>
        <taxon>Pentapetalae</taxon>
        <taxon>rosids</taxon>
        <taxon>fabids</taxon>
        <taxon>Fabales</taxon>
        <taxon>Fabaceae</taxon>
        <taxon>Papilionoideae</taxon>
        <taxon>50 kb inversion clade</taxon>
        <taxon>NPAAA clade</taxon>
        <taxon>indigoferoid/millettioid clade</taxon>
        <taxon>Phaseoleae</taxon>
        <taxon>Clitoria</taxon>
    </lineage>
</organism>
<reference evidence="2 3" key="1">
    <citation type="submission" date="2024-01" db="EMBL/GenBank/DDBJ databases">
        <title>The genomes of 5 underutilized Papilionoideae crops provide insights into root nodulation and disease resistance.</title>
        <authorList>
            <person name="Yuan L."/>
        </authorList>
    </citation>
    <scope>NUCLEOTIDE SEQUENCE [LARGE SCALE GENOMIC DNA]</scope>
    <source>
        <strain evidence="2">LY-2023</strain>
        <tissue evidence="2">Leaf</tissue>
    </source>
</reference>
<dbReference type="InterPro" id="IPR045257">
    <property type="entry name" value="E2/Pdx1"/>
</dbReference>
<dbReference type="GO" id="GO:0006086">
    <property type="term" value="P:pyruvate decarboxylation to acetyl-CoA"/>
    <property type="evidence" value="ECO:0007669"/>
    <property type="project" value="InterPro"/>
</dbReference>
<dbReference type="SUPFAM" id="SSF52777">
    <property type="entry name" value="CoA-dependent acyltransferases"/>
    <property type="match status" value="1"/>
</dbReference>
<dbReference type="GO" id="GO:0045254">
    <property type="term" value="C:pyruvate dehydrogenase complex"/>
    <property type="evidence" value="ECO:0007669"/>
    <property type="project" value="InterPro"/>
</dbReference>
<dbReference type="GO" id="GO:0004742">
    <property type="term" value="F:dihydrolipoyllysine-residue acetyltransferase activity"/>
    <property type="evidence" value="ECO:0007669"/>
    <property type="project" value="TreeGrafter"/>
</dbReference>
<evidence type="ECO:0000259" key="1">
    <source>
        <dbReference type="Pfam" id="PF00198"/>
    </source>
</evidence>